<dbReference type="Pfam" id="PF00335">
    <property type="entry name" value="Tetraspanin"/>
    <property type="match status" value="1"/>
</dbReference>
<gene>
    <name evidence="7" type="ORF">BaRGS_00038433</name>
</gene>
<proteinExistence type="predicted"/>
<evidence type="ECO:0000256" key="6">
    <source>
        <dbReference type="SAM" id="Phobius"/>
    </source>
</evidence>
<dbReference type="EMBL" id="JACVVK020000620">
    <property type="protein sequence ID" value="KAK7462523.1"/>
    <property type="molecule type" value="Genomic_DNA"/>
</dbReference>
<dbReference type="InterPro" id="IPR018499">
    <property type="entry name" value="Tetraspanin/Peripherin"/>
</dbReference>
<organism evidence="7 8">
    <name type="scientific">Batillaria attramentaria</name>
    <dbReference type="NCBI Taxonomy" id="370345"/>
    <lineage>
        <taxon>Eukaryota</taxon>
        <taxon>Metazoa</taxon>
        <taxon>Spiralia</taxon>
        <taxon>Lophotrochozoa</taxon>
        <taxon>Mollusca</taxon>
        <taxon>Gastropoda</taxon>
        <taxon>Caenogastropoda</taxon>
        <taxon>Sorbeoconcha</taxon>
        <taxon>Cerithioidea</taxon>
        <taxon>Batillariidae</taxon>
        <taxon>Batillaria</taxon>
    </lineage>
</organism>
<keyword evidence="8" id="KW-1185">Reference proteome</keyword>
<evidence type="ECO:0000256" key="2">
    <source>
        <dbReference type="ARBA" id="ARBA00022692"/>
    </source>
</evidence>
<evidence type="ECO:0000256" key="4">
    <source>
        <dbReference type="ARBA" id="ARBA00023136"/>
    </source>
</evidence>
<feature type="region of interest" description="Disordered" evidence="5">
    <location>
        <begin position="208"/>
        <end position="232"/>
    </location>
</feature>
<feature type="transmembrane region" description="Helical" evidence="6">
    <location>
        <begin position="257"/>
        <end position="275"/>
    </location>
</feature>
<dbReference type="SUPFAM" id="SSF48652">
    <property type="entry name" value="Tetraspanin"/>
    <property type="match status" value="1"/>
</dbReference>
<comment type="subcellular location">
    <subcellularLocation>
        <location evidence="1">Membrane</location>
        <topology evidence="1">Multi-pass membrane protein</topology>
    </subcellularLocation>
</comment>
<feature type="compositionally biased region" description="Basic and acidic residues" evidence="5">
    <location>
        <begin position="218"/>
        <end position="228"/>
    </location>
</feature>
<evidence type="ECO:0000256" key="1">
    <source>
        <dbReference type="ARBA" id="ARBA00004141"/>
    </source>
</evidence>
<feature type="transmembrane region" description="Helical" evidence="6">
    <location>
        <begin position="342"/>
        <end position="368"/>
    </location>
</feature>
<keyword evidence="3 6" id="KW-1133">Transmembrane helix</keyword>
<sequence>MCFDYLHDYSEVILFVLNVTVLVLSAGVIYLGIILRFFVSGLLLSGPFASDSSHALYNVLSTTEDYSFFSEFTRESGTWMLAVGLPLFCLSSTGCFGTCCENREMLRYFMIALSVILIADFVVLGIGVAQLGAILSLKEQMKEELRTGYDLSPKGNNSISVFLNTAMAMSECCGLDGPGDFKDRNMTVEHEGEQQEVKVPPICCKHGAKDGGNAQTSVRDKESSEKDVQNAASNDGPILDVISCAMDPFESGLLAKVKVLSIVVVVVGSTMLVMLKTDVLEKNEYGQDAATVLRRLLTLVEERYNFCLLTRDISIALVVVGVLMFMVAACGCLGACQENKSMLTWFVVIKCILLVPEMAVVGVGIAGVTGMTSNVDMREALVKSLVEGYNPHGNNSFSHFLNTAMDMADCCGINGPEDFEDLQMTYLYEGATNNLKVPLICCNLSDDKTGPKAAAVNPDTIDLEKEGKEAVKTISDLIECAKSPEEYELESKLEAS</sequence>
<reference evidence="7 8" key="1">
    <citation type="journal article" date="2023" name="Sci. Data">
        <title>Genome assembly of the Korean intertidal mud-creeper Batillaria attramentaria.</title>
        <authorList>
            <person name="Patra A.K."/>
            <person name="Ho P.T."/>
            <person name="Jun S."/>
            <person name="Lee S.J."/>
            <person name="Kim Y."/>
            <person name="Won Y.J."/>
        </authorList>
    </citation>
    <scope>NUCLEOTIDE SEQUENCE [LARGE SCALE GENOMIC DNA]</scope>
    <source>
        <strain evidence="7">Wonlab-2016</strain>
    </source>
</reference>
<dbReference type="Gene3D" id="1.10.1450.10">
    <property type="entry name" value="Tetraspanin"/>
    <property type="match status" value="1"/>
</dbReference>
<dbReference type="PANTHER" id="PTHR19282">
    <property type="entry name" value="TETRASPANIN"/>
    <property type="match status" value="1"/>
</dbReference>
<keyword evidence="4 6" id="KW-0472">Membrane</keyword>
<evidence type="ECO:0000313" key="8">
    <source>
        <dbReference type="Proteomes" id="UP001519460"/>
    </source>
</evidence>
<comment type="caution">
    <text evidence="7">The sequence shown here is derived from an EMBL/GenBank/DDBJ whole genome shotgun (WGS) entry which is preliminary data.</text>
</comment>
<feature type="transmembrane region" description="Helical" evidence="6">
    <location>
        <begin position="108"/>
        <end position="135"/>
    </location>
</feature>
<dbReference type="PANTHER" id="PTHR19282:SF544">
    <property type="entry name" value="TETRASPANIN"/>
    <property type="match status" value="1"/>
</dbReference>
<feature type="transmembrane region" description="Helical" evidence="6">
    <location>
        <begin position="313"/>
        <end position="336"/>
    </location>
</feature>
<evidence type="ECO:0000256" key="5">
    <source>
        <dbReference type="SAM" id="MobiDB-lite"/>
    </source>
</evidence>
<accession>A0ABD0J6A6</accession>
<protein>
    <recommendedName>
        <fullName evidence="9">Tetraspanin</fullName>
    </recommendedName>
</protein>
<keyword evidence="2 6" id="KW-0812">Transmembrane</keyword>
<evidence type="ECO:0000313" key="7">
    <source>
        <dbReference type="EMBL" id="KAK7462523.1"/>
    </source>
</evidence>
<dbReference type="InterPro" id="IPR008952">
    <property type="entry name" value="Tetraspanin_EC2_sf"/>
</dbReference>
<feature type="transmembrane region" description="Helical" evidence="6">
    <location>
        <begin position="12"/>
        <end position="39"/>
    </location>
</feature>
<dbReference type="GO" id="GO:0016020">
    <property type="term" value="C:membrane"/>
    <property type="evidence" value="ECO:0007669"/>
    <property type="project" value="UniProtKB-SubCell"/>
</dbReference>
<feature type="transmembrane region" description="Helical" evidence="6">
    <location>
        <begin position="77"/>
        <end position="96"/>
    </location>
</feature>
<evidence type="ECO:0008006" key="9">
    <source>
        <dbReference type="Google" id="ProtNLM"/>
    </source>
</evidence>
<evidence type="ECO:0000256" key="3">
    <source>
        <dbReference type="ARBA" id="ARBA00022989"/>
    </source>
</evidence>
<dbReference type="Proteomes" id="UP001519460">
    <property type="component" value="Unassembled WGS sequence"/>
</dbReference>
<name>A0ABD0J6A6_9CAEN</name>
<dbReference type="AlphaFoldDB" id="A0ABD0J6A6"/>